<dbReference type="SUPFAM" id="SSF54236">
    <property type="entry name" value="Ubiquitin-like"/>
    <property type="match status" value="1"/>
</dbReference>
<dbReference type="AlphaFoldDB" id="A0A8B7YKL7"/>
<protein>
    <submittedName>
        <fullName evidence="3">Uncharacterized protein LOC110980998</fullName>
    </submittedName>
</protein>
<dbReference type="Proteomes" id="UP000694845">
    <property type="component" value="Unplaced"/>
</dbReference>
<feature type="domain" description="Ubiquitin-like" evidence="1">
    <location>
        <begin position="90"/>
        <end position="164"/>
    </location>
</feature>
<dbReference type="Gene3D" id="3.10.20.90">
    <property type="entry name" value="Phosphatidylinositol 3-kinase Catalytic Subunit, Chain A, domain 1"/>
    <property type="match status" value="1"/>
</dbReference>
<dbReference type="KEGG" id="aplc:110980998"/>
<dbReference type="GeneID" id="110980998"/>
<accession>A0A8B7YKL7</accession>
<dbReference type="PANTHER" id="PTHR32097">
    <property type="entry name" value="CAMP-BINDING PROTEIN 1-RELATED"/>
    <property type="match status" value="1"/>
</dbReference>
<evidence type="ECO:0000313" key="2">
    <source>
        <dbReference type="Proteomes" id="UP000694845"/>
    </source>
</evidence>
<reference evidence="3" key="1">
    <citation type="submission" date="2025-08" db="UniProtKB">
        <authorList>
            <consortium name="RefSeq"/>
        </authorList>
    </citation>
    <scope>IDENTIFICATION</scope>
</reference>
<dbReference type="PROSITE" id="PS50053">
    <property type="entry name" value="UBIQUITIN_2"/>
    <property type="match status" value="1"/>
</dbReference>
<dbReference type="SMART" id="SM00213">
    <property type="entry name" value="UBQ"/>
    <property type="match status" value="1"/>
</dbReference>
<organism evidence="2 3">
    <name type="scientific">Acanthaster planci</name>
    <name type="common">Crown-of-thorns starfish</name>
    <dbReference type="NCBI Taxonomy" id="133434"/>
    <lineage>
        <taxon>Eukaryota</taxon>
        <taxon>Metazoa</taxon>
        <taxon>Echinodermata</taxon>
        <taxon>Eleutherozoa</taxon>
        <taxon>Asterozoa</taxon>
        <taxon>Asteroidea</taxon>
        <taxon>Valvatacea</taxon>
        <taxon>Valvatida</taxon>
        <taxon>Acanthasteridae</taxon>
        <taxon>Acanthaster</taxon>
    </lineage>
</organism>
<dbReference type="Gene3D" id="2.60.60.30">
    <property type="entry name" value="sav2460 like domains"/>
    <property type="match status" value="1"/>
</dbReference>
<evidence type="ECO:0000259" key="1">
    <source>
        <dbReference type="PROSITE" id="PS50053"/>
    </source>
</evidence>
<dbReference type="CDD" id="cd17039">
    <property type="entry name" value="Ubl_ubiquitin_like"/>
    <property type="match status" value="1"/>
</dbReference>
<dbReference type="OrthoDB" id="408003at2759"/>
<dbReference type="InterPro" id="IPR029071">
    <property type="entry name" value="Ubiquitin-like_domsf"/>
</dbReference>
<dbReference type="Pfam" id="PF02342">
    <property type="entry name" value="TerD"/>
    <property type="match status" value="1"/>
</dbReference>
<dbReference type="OMA" id="WNSPNIS"/>
<evidence type="ECO:0000313" key="3">
    <source>
        <dbReference type="RefSeq" id="XP_022093808.1"/>
    </source>
</evidence>
<dbReference type="InterPro" id="IPR003325">
    <property type="entry name" value="TerD"/>
</dbReference>
<gene>
    <name evidence="3" type="primary">LOC110980998</name>
</gene>
<dbReference type="InterPro" id="IPR000626">
    <property type="entry name" value="Ubiquitin-like_dom"/>
</dbReference>
<name>A0A8B7YKL7_ACAPL</name>
<proteinExistence type="predicted"/>
<dbReference type="Pfam" id="PF00240">
    <property type="entry name" value="ubiquitin"/>
    <property type="match status" value="1"/>
</dbReference>
<dbReference type="PANTHER" id="PTHR32097:SF17">
    <property type="entry name" value="CAMP-BINDING PROTEIN 1-RELATED"/>
    <property type="match status" value="1"/>
</dbReference>
<sequence>MKCGKCDVQKLSREFPPWTLVESCNHAVLHCLRCVTAHAEQHGQCSQCGNDASQTSSRLKQCYYQLKALFPEYEPTFVPQTATVTTGETGYISMAMLNGDSTSVQLNPAMTVSRLKEIIRQSLKVPLENQQLVYNGKEMKELTDTHAQATLGSYQVVPKTTIHVRRLLYAAPSGLDKVVFDLYWGYPTNGRDYLDASVLVFEGVKLLYVLDYRHTVRPAMCHSGDLMDDYARKGHHLIKVNLHSIPSATTHLFFTLSAWNSPTVSRYPNPSLRFYEESNPGKMLCEDTIKKLNYSQAIVMGWLARHGGKWCVFSAGKASAGNAKNYSCLVSTIQGIIINGL</sequence>
<dbReference type="CDD" id="cd06974">
    <property type="entry name" value="TerD_like"/>
    <property type="match status" value="1"/>
</dbReference>
<keyword evidence="2" id="KW-1185">Reference proteome</keyword>
<dbReference type="RefSeq" id="XP_022093808.1">
    <property type="nucleotide sequence ID" value="XM_022238116.1"/>
</dbReference>
<dbReference type="InterPro" id="IPR051324">
    <property type="entry name" value="Stress/Tellurium_Resist"/>
</dbReference>